<dbReference type="Proteomes" id="UP000696485">
    <property type="component" value="Unassembled WGS sequence"/>
</dbReference>
<dbReference type="SMART" id="SM01278">
    <property type="entry name" value="MAPKK1_Int"/>
    <property type="match status" value="1"/>
</dbReference>
<accession>A0A9P5S968</accession>
<name>A0A9P5S968_9FUNG</name>
<evidence type="ECO:0000313" key="3">
    <source>
        <dbReference type="Proteomes" id="UP000696485"/>
    </source>
</evidence>
<comment type="similarity">
    <text evidence="1">Belongs to the LAMTOR3 family.</text>
</comment>
<evidence type="ECO:0000313" key="2">
    <source>
        <dbReference type="EMBL" id="KAF9321285.1"/>
    </source>
</evidence>
<comment type="caution">
    <text evidence="2">The sequence shown here is derived from an EMBL/GenBank/DDBJ whole genome shotgun (WGS) entry which is preliminary data.</text>
</comment>
<protein>
    <submittedName>
        <fullName evidence="2">Ragulator complex protein lamtor3</fullName>
    </submittedName>
</protein>
<dbReference type="InterPro" id="IPR015019">
    <property type="entry name" value="LAMTOR3"/>
</dbReference>
<dbReference type="AlphaFoldDB" id="A0A9P5S968"/>
<dbReference type="GO" id="GO:0032008">
    <property type="term" value="P:positive regulation of TOR signaling"/>
    <property type="evidence" value="ECO:0007669"/>
    <property type="project" value="TreeGrafter"/>
</dbReference>
<dbReference type="Gene3D" id="3.30.450.30">
    <property type="entry name" value="Dynein light chain 2a, cytoplasmic"/>
    <property type="match status" value="1"/>
</dbReference>
<gene>
    <name evidence="2" type="primary">LAMTOR3</name>
    <name evidence="2" type="ORF">BG006_002642</name>
</gene>
<dbReference type="GO" id="GO:0071986">
    <property type="term" value="C:Ragulator complex"/>
    <property type="evidence" value="ECO:0007669"/>
    <property type="project" value="TreeGrafter"/>
</dbReference>
<proteinExistence type="inferred from homology"/>
<dbReference type="PANTHER" id="PTHR13378:SF1">
    <property type="entry name" value="RAGULATOR COMPLEX PROTEIN LAMTOR3"/>
    <property type="match status" value="1"/>
</dbReference>
<reference evidence="2" key="1">
    <citation type="journal article" date="2020" name="Fungal Divers.">
        <title>Resolving the Mortierellaceae phylogeny through synthesis of multi-gene phylogenetics and phylogenomics.</title>
        <authorList>
            <person name="Vandepol N."/>
            <person name="Liber J."/>
            <person name="Desiro A."/>
            <person name="Na H."/>
            <person name="Kennedy M."/>
            <person name="Barry K."/>
            <person name="Grigoriev I.V."/>
            <person name="Miller A.N."/>
            <person name="O'Donnell K."/>
            <person name="Stajich J.E."/>
            <person name="Bonito G."/>
        </authorList>
    </citation>
    <scope>NUCLEOTIDE SEQUENCE</scope>
    <source>
        <strain evidence="2">NVP1</strain>
    </source>
</reference>
<sequence>MAEELVVHFEKLLTRVDGLLSAVVTDRDGVVLLRATAPNCTPPFTESALGCTFALASDQASKLGLKKNKSIVSVYGTYQLVQFNHSSLITTFVANSSANTGLLLELGSELESVTQVIATALHERQSGAL</sequence>
<dbReference type="SUPFAM" id="SSF103196">
    <property type="entry name" value="Roadblock/LC7 domain"/>
    <property type="match status" value="1"/>
</dbReference>
<evidence type="ECO:0000256" key="1">
    <source>
        <dbReference type="ARBA" id="ARBA00005356"/>
    </source>
</evidence>
<organism evidence="2 3">
    <name type="scientific">Podila minutissima</name>
    <dbReference type="NCBI Taxonomy" id="64525"/>
    <lineage>
        <taxon>Eukaryota</taxon>
        <taxon>Fungi</taxon>
        <taxon>Fungi incertae sedis</taxon>
        <taxon>Mucoromycota</taxon>
        <taxon>Mortierellomycotina</taxon>
        <taxon>Mortierellomycetes</taxon>
        <taxon>Mortierellales</taxon>
        <taxon>Mortierellaceae</taxon>
        <taxon>Podila</taxon>
    </lineage>
</organism>
<keyword evidence="3" id="KW-1185">Reference proteome</keyword>
<dbReference type="Pfam" id="PF08923">
    <property type="entry name" value="MAPKK1_Int"/>
    <property type="match status" value="1"/>
</dbReference>
<dbReference type="GO" id="GO:0071230">
    <property type="term" value="P:cellular response to amino acid stimulus"/>
    <property type="evidence" value="ECO:0007669"/>
    <property type="project" value="TreeGrafter"/>
</dbReference>
<dbReference type="EMBL" id="JAAAUY010001637">
    <property type="protein sequence ID" value="KAF9321285.1"/>
    <property type="molecule type" value="Genomic_DNA"/>
</dbReference>
<dbReference type="PANTHER" id="PTHR13378">
    <property type="entry name" value="REGULATOR COMPLEX PROTEIN LAMTOR3"/>
    <property type="match status" value="1"/>
</dbReference>